<evidence type="ECO:0000313" key="1">
    <source>
        <dbReference type="EMBL" id="QRC94510.1"/>
    </source>
</evidence>
<name>A0A7U2EWS6_PHANO</name>
<evidence type="ECO:0000313" key="2">
    <source>
        <dbReference type="Proteomes" id="UP000663193"/>
    </source>
</evidence>
<dbReference type="AlphaFoldDB" id="A0A7U2EWS6"/>
<keyword evidence="2" id="KW-1185">Reference proteome</keyword>
<sequence length="50" mass="5887">MNSIILPVFKKVRARENVIIFGSQVVRRRNSAWRSNHVNQQETWPISYGC</sequence>
<accession>A0A7U2EWS6</accession>
<dbReference type="Proteomes" id="UP000663193">
    <property type="component" value="Chromosome 4"/>
</dbReference>
<gene>
    <name evidence="1" type="ORF">JI435_405950</name>
</gene>
<dbReference type="EMBL" id="CP069026">
    <property type="protein sequence ID" value="QRC94510.1"/>
    <property type="molecule type" value="Genomic_DNA"/>
</dbReference>
<protein>
    <submittedName>
        <fullName evidence="1">Uncharacterized protein</fullName>
    </submittedName>
</protein>
<organism evidence="1 2">
    <name type="scientific">Phaeosphaeria nodorum (strain SN15 / ATCC MYA-4574 / FGSC 10173)</name>
    <name type="common">Glume blotch fungus</name>
    <name type="synonym">Parastagonospora nodorum</name>
    <dbReference type="NCBI Taxonomy" id="321614"/>
    <lineage>
        <taxon>Eukaryota</taxon>
        <taxon>Fungi</taxon>
        <taxon>Dikarya</taxon>
        <taxon>Ascomycota</taxon>
        <taxon>Pezizomycotina</taxon>
        <taxon>Dothideomycetes</taxon>
        <taxon>Pleosporomycetidae</taxon>
        <taxon>Pleosporales</taxon>
        <taxon>Pleosporineae</taxon>
        <taxon>Phaeosphaeriaceae</taxon>
        <taxon>Parastagonospora</taxon>
    </lineage>
</organism>
<dbReference type="VEuPathDB" id="FungiDB:JI435_405950"/>
<reference evidence="2" key="1">
    <citation type="journal article" date="2021" name="BMC Genomics">
        <title>Chromosome-level genome assembly and manually-curated proteome of model necrotroph Parastagonospora nodorum Sn15 reveals a genome-wide trove of candidate effector homologs, and redundancy of virulence-related functions within an accessory chromosome.</title>
        <authorList>
            <person name="Bertazzoni S."/>
            <person name="Jones D.A.B."/>
            <person name="Phan H.T."/>
            <person name="Tan K.-C."/>
            <person name="Hane J.K."/>
        </authorList>
    </citation>
    <scope>NUCLEOTIDE SEQUENCE [LARGE SCALE GENOMIC DNA]</scope>
    <source>
        <strain evidence="2">SN15 / ATCC MYA-4574 / FGSC 10173)</strain>
    </source>
</reference>
<proteinExistence type="predicted"/>